<comment type="caution">
    <text evidence="1">The sequence shown here is derived from an EMBL/GenBank/DDBJ whole genome shotgun (WGS) entry which is preliminary data.</text>
</comment>
<dbReference type="SUPFAM" id="SSF55961">
    <property type="entry name" value="Bet v1-like"/>
    <property type="match status" value="1"/>
</dbReference>
<keyword evidence="2" id="KW-1185">Reference proteome</keyword>
<protein>
    <recommendedName>
        <fullName evidence="3">Polyketide cyclase</fullName>
    </recommendedName>
</protein>
<dbReference type="RefSeq" id="WP_141280851.1">
    <property type="nucleotide sequence ID" value="NZ_BAAARZ010000006.1"/>
</dbReference>
<evidence type="ECO:0008006" key="3">
    <source>
        <dbReference type="Google" id="ProtNLM"/>
    </source>
</evidence>
<organism evidence="1 2">
    <name type="scientific">Pseudonocardia hydrocarbonoxydans</name>
    <dbReference type="NCBI Taxonomy" id="76726"/>
    <lineage>
        <taxon>Bacteria</taxon>
        <taxon>Bacillati</taxon>
        <taxon>Actinomycetota</taxon>
        <taxon>Actinomycetes</taxon>
        <taxon>Pseudonocardiales</taxon>
        <taxon>Pseudonocardiaceae</taxon>
        <taxon>Pseudonocardia</taxon>
    </lineage>
</organism>
<proteinExistence type="predicted"/>
<sequence>MAQVQKTSRVEVVVDAAAHLVWEVVADVTRVGEWSHECRSARWLDGDGRARPGARFRGRNRAGRARWSRTAEIVSVDPPHEIVWRTVPTWIVPDSTVWRIRVDPVVGGTRIRQSFDVVAAPWLLDRFFARVLPAHRDRDARLVEDLRRIGRVASREAAPWTGA</sequence>
<dbReference type="InterPro" id="IPR023393">
    <property type="entry name" value="START-like_dom_sf"/>
</dbReference>
<evidence type="ECO:0000313" key="2">
    <source>
        <dbReference type="Proteomes" id="UP000320338"/>
    </source>
</evidence>
<accession>A0A4Y3WUY1</accession>
<dbReference type="InterPro" id="IPR019587">
    <property type="entry name" value="Polyketide_cyclase/dehydratase"/>
</dbReference>
<dbReference type="Pfam" id="PF10604">
    <property type="entry name" value="Polyketide_cyc2"/>
    <property type="match status" value="1"/>
</dbReference>
<name>A0A4Y3WUY1_9PSEU</name>
<dbReference type="EMBL" id="BJNG01000037">
    <property type="protein sequence ID" value="GEC21880.1"/>
    <property type="molecule type" value="Genomic_DNA"/>
</dbReference>
<dbReference type="OrthoDB" id="4618973at2"/>
<dbReference type="Gene3D" id="3.30.530.20">
    <property type="match status" value="1"/>
</dbReference>
<dbReference type="Proteomes" id="UP000320338">
    <property type="component" value="Unassembled WGS sequence"/>
</dbReference>
<gene>
    <name evidence="1" type="ORF">PHY01_41630</name>
</gene>
<evidence type="ECO:0000313" key="1">
    <source>
        <dbReference type="EMBL" id="GEC21880.1"/>
    </source>
</evidence>
<dbReference type="AlphaFoldDB" id="A0A4Y3WUY1"/>
<dbReference type="CDD" id="cd07812">
    <property type="entry name" value="SRPBCC"/>
    <property type="match status" value="1"/>
</dbReference>
<reference evidence="1 2" key="1">
    <citation type="submission" date="2019-06" db="EMBL/GenBank/DDBJ databases">
        <title>Whole genome shotgun sequence of Pseudonocardia hydrocarbonoxydans NBRC 14498.</title>
        <authorList>
            <person name="Hosoyama A."/>
            <person name="Uohara A."/>
            <person name="Ohji S."/>
            <person name="Ichikawa N."/>
        </authorList>
    </citation>
    <scope>NUCLEOTIDE SEQUENCE [LARGE SCALE GENOMIC DNA]</scope>
    <source>
        <strain evidence="1 2">NBRC 14498</strain>
    </source>
</reference>